<protein>
    <submittedName>
        <fullName evidence="2">Inositol 1,4,5-triphosphate receptor interacting protein</fullName>
    </submittedName>
</protein>
<dbReference type="EMBL" id="HAEE01001341">
    <property type="protein sequence ID" value="SBR21357.1"/>
    <property type="molecule type" value="Transcribed_RNA"/>
</dbReference>
<evidence type="ECO:0000313" key="2">
    <source>
        <dbReference type="EMBL" id="SBR21357.1"/>
    </source>
</evidence>
<feature type="region of interest" description="Disordered" evidence="1">
    <location>
        <begin position="1"/>
        <end position="24"/>
    </location>
</feature>
<feature type="compositionally biased region" description="Polar residues" evidence="1">
    <location>
        <begin position="8"/>
        <end position="18"/>
    </location>
</feature>
<evidence type="ECO:0000256" key="1">
    <source>
        <dbReference type="SAM" id="MobiDB-lite"/>
    </source>
</evidence>
<gene>
    <name evidence="2" type="primary">ITPRIP</name>
</gene>
<sequence>REKLDEIFSQTPPTNLVSPTLPPDRYFPTQEAIKTDRTECPHELPPKDRRGALVAEHKDSCVGHREFGAPPT</sequence>
<feature type="non-terminal residue" evidence="2">
    <location>
        <position position="72"/>
    </location>
</feature>
<dbReference type="AlphaFoldDB" id="A0A1A8JMR3"/>
<reference evidence="2" key="1">
    <citation type="submission" date="2016-05" db="EMBL/GenBank/DDBJ databases">
        <authorList>
            <person name="Lavstsen T."/>
            <person name="Jespersen J.S."/>
        </authorList>
    </citation>
    <scope>NUCLEOTIDE SEQUENCE</scope>
    <source>
        <tissue evidence="2">Brain</tissue>
    </source>
</reference>
<name>A0A1A8JMR3_NOTKU</name>
<proteinExistence type="predicted"/>
<feature type="non-terminal residue" evidence="2">
    <location>
        <position position="1"/>
    </location>
</feature>
<organism evidence="2">
    <name type="scientific">Nothobranchius kuhntae</name>
    <name type="common">Beira killifish</name>
    <dbReference type="NCBI Taxonomy" id="321403"/>
    <lineage>
        <taxon>Eukaryota</taxon>
        <taxon>Metazoa</taxon>
        <taxon>Chordata</taxon>
        <taxon>Craniata</taxon>
        <taxon>Vertebrata</taxon>
        <taxon>Euteleostomi</taxon>
        <taxon>Actinopterygii</taxon>
        <taxon>Neopterygii</taxon>
        <taxon>Teleostei</taxon>
        <taxon>Neoteleostei</taxon>
        <taxon>Acanthomorphata</taxon>
        <taxon>Ovalentaria</taxon>
        <taxon>Atherinomorphae</taxon>
        <taxon>Cyprinodontiformes</taxon>
        <taxon>Nothobranchiidae</taxon>
        <taxon>Nothobranchius</taxon>
    </lineage>
</organism>
<accession>A0A1A8JMR3</accession>
<reference evidence="2" key="2">
    <citation type="submission" date="2016-06" db="EMBL/GenBank/DDBJ databases">
        <title>The genome of a short-lived fish provides insights into sex chromosome evolution and the genetic control of aging.</title>
        <authorList>
            <person name="Reichwald K."/>
            <person name="Felder M."/>
            <person name="Petzold A."/>
            <person name="Koch P."/>
            <person name="Groth M."/>
            <person name="Platzer M."/>
        </authorList>
    </citation>
    <scope>NUCLEOTIDE SEQUENCE</scope>
    <source>
        <tissue evidence="2">Brain</tissue>
    </source>
</reference>